<dbReference type="InterPro" id="IPR006164">
    <property type="entry name" value="DNA_bd_Ku70/Ku80"/>
</dbReference>
<dbReference type="Proteomes" id="UP001172702">
    <property type="component" value="Unassembled WGS sequence"/>
</dbReference>
<protein>
    <recommendedName>
        <fullName evidence="3">Non-homologous end joining protein Ku</fullName>
    </recommendedName>
</protein>
<dbReference type="Pfam" id="PF02735">
    <property type="entry name" value="Ku"/>
    <property type="match status" value="1"/>
</dbReference>
<evidence type="ECO:0000256" key="2">
    <source>
        <dbReference type="ARBA" id="ARBA00023172"/>
    </source>
</evidence>
<comment type="similarity">
    <text evidence="3">Belongs to the prokaryotic Ku family.</text>
</comment>
<dbReference type="PANTHER" id="PTHR41251:SF1">
    <property type="entry name" value="NON-HOMOLOGOUS END JOINING PROTEIN KU"/>
    <property type="match status" value="1"/>
</dbReference>
<feature type="domain" description="Ku" evidence="5">
    <location>
        <begin position="52"/>
        <end position="182"/>
    </location>
</feature>
<evidence type="ECO:0000313" key="7">
    <source>
        <dbReference type="Proteomes" id="UP001172702"/>
    </source>
</evidence>
<accession>A0ABT8H585</accession>
<dbReference type="NCBIfam" id="TIGR02772">
    <property type="entry name" value="Ku_bact"/>
    <property type="match status" value="1"/>
</dbReference>
<evidence type="ECO:0000256" key="3">
    <source>
        <dbReference type="HAMAP-Rule" id="MF_01875"/>
    </source>
</evidence>
<evidence type="ECO:0000256" key="4">
    <source>
        <dbReference type="SAM" id="MobiDB-lite"/>
    </source>
</evidence>
<dbReference type="PANTHER" id="PTHR41251">
    <property type="entry name" value="NON-HOMOLOGOUS END JOINING PROTEIN KU"/>
    <property type="match status" value="1"/>
</dbReference>
<dbReference type="EMBL" id="JAUHTB010000029">
    <property type="protein sequence ID" value="MDN4507603.1"/>
    <property type="molecule type" value="Genomic_DNA"/>
</dbReference>
<keyword evidence="2 3" id="KW-0233">DNA recombination</keyword>
<dbReference type="InterPro" id="IPR009187">
    <property type="entry name" value="Prok_Ku"/>
</dbReference>
<comment type="caution">
    <text evidence="6">The sequence shown here is derived from an EMBL/GenBank/DDBJ whole genome shotgun (WGS) entry which is preliminary data.</text>
</comment>
<dbReference type="SUPFAM" id="SSF100939">
    <property type="entry name" value="SPOC domain-like"/>
    <property type="match status" value="1"/>
</dbReference>
<evidence type="ECO:0000313" key="6">
    <source>
        <dbReference type="EMBL" id="MDN4507603.1"/>
    </source>
</evidence>
<evidence type="ECO:0000259" key="5">
    <source>
        <dbReference type="SMART" id="SM00559"/>
    </source>
</evidence>
<feature type="region of interest" description="Disordered" evidence="4">
    <location>
        <begin position="257"/>
        <end position="369"/>
    </location>
</feature>
<keyword evidence="3" id="KW-0234">DNA repair</keyword>
<evidence type="ECO:0000256" key="1">
    <source>
        <dbReference type="ARBA" id="ARBA00023125"/>
    </source>
</evidence>
<name>A0ABT8H585_9ACTN</name>
<feature type="compositionally biased region" description="Basic residues" evidence="4">
    <location>
        <begin position="344"/>
        <end position="369"/>
    </location>
</feature>
<keyword evidence="1 3" id="KW-0238">DNA-binding</keyword>
<feature type="compositionally biased region" description="Basic and acidic residues" evidence="4">
    <location>
        <begin position="257"/>
        <end position="267"/>
    </location>
</feature>
<feature type="compositionally biased region" description="Basic residues" evidence="4">
    <location>
        <begin position="282"/>
        <end position="312"/>
    </location>
</feature>
<keyword evidence="7" id="KW-1185">Reference proteome</keyword>
<keyword evidence="3" id="KW-0227">DNA damage</keyword>
<sequence>MRSIWKGEVSFGLVNVPVKVYSATEDHDLHARQVDKKDGVRIRYKKVRDDNGEEVEFSDIAKAYESEDGEMVILTKEDLASLPVEQSHEIEVTEFVPADQVDPVAFDNAYFLEPASRSNRAYVLMREALESTDRLAICTFTLRNRTRLCALRVYKDVLMLQTLLWPDEIRPAILEGLDKEAKVRPQEVKMAASLIETMAADFEPEKYEDDYQLQLKELIEAKAAGGEAFTVEEREEASDDDGDDEVADLLAALRASVKDRGGDADSSDKDDDDEDSGSQKKSSARKNTKSAAKKSPAKKAPAKKAPAKKAAAKKSTAGKSTSSKSESSGSGSGTAKKSTASKSTAKKTPAKKTAAKKSAARKTPAKKSA</sequence>
<dbReference type="SMART" id="SM00559">
    <property type="entry name" value="Ku78"/>
    <property type="match status" value="1"/>
</dbReference>
<dbReference type="Gene3D" id="2.40.290.10">
    <property type="match status" value="1"/>
</dbReference>
<comment type="function">
    <text evidence="3">With LigD forms a non-homologous end joining (NHEJ) DNA repair enzyme, which repairs dsDNA breaks with reduced fidelity. Binds linear dsDNA with 5'- and 3'- overhangs but not closed circular dsDNA nor ssDNA. Recruits and stimulates the ligase activity of LigD.</text>
</comment>
<dbReference type="CDD" id="cd00789">
    <property type="entry name" value="KU_like"/>
    <property type="match status" value="1"/>
</dbReference>
<comment type="subunit">
    <text evidence="3">Homodimer. Interacts with LigD.</text>
</comment>
<proteinExistence type="inferred from homology"/>
<dbReference type="HAMAP" id="MF_01875">
    <property type="entry name" value="Prokaryotic_Ku"/>
    <property type="match status" value="1"/>
</dbReference>
<dbReference type="InterPro" id="IPR016194">
    <property type="entry name" value="SPOC-like_C_dom_sf"/>
</dbReference>
<reference evidence="6 7" key="1">
    <citation type="submission" date="2023-07" db="EMBL/GenBank/DDBJ databases">
        <title>Strategy for survival of the halotoleranting strain Dietzia MX2 from the Yakshinskoe mineral salts deposit.</title>
        <authorList>
            <person name="Kharitonova M.A."/>
            <person name="Kupriyanova-Ashina F.G."/>
            <person name="Shakirov T.R."/>
            <person name="Vafina M.S."/>
            <person name="Ilinskaya O.N."/>
        </authorList>
    </citation>
    <scope>NUCLEOTIDE SEQUENCE [LARGE SCALE GENOMIC DNA]</scope>
    <source>
        <strain evidence="6 7">MX2</strain>
    </source>
</reference>
<gene>
    <name evidence="3" type="primary">ku</name>
    <name evidence="6" type="ORF">QYF62_16300</name>
</gene>
<feature type="compositionally biased region" description="Low complexity" evidence="4">
    <location>
        <begin position="313"/>
        <end position="343"/>
    </location>
</feature>
<dbReference type="RefSeq" id="WP_301163130.1">
    <property type="nucleotide sequence ID" value="NZ_JAUHTB010000029.1"/>
</dbReference>
<organism evidence="6 7">
    <name type="scientific">Dietzia maris</name>
    <dbReference type="NCBI Taxonomy" id="37915"/>
    <lineage>
        <taxon>Bacteria</taxon>
        <taxon>Bacillati</taxon>
        <taxon>Actinomycetota</taxon>
        <taxon>Actinomycetes</taxon>
        <taxon>Mycobacteriales</taxon>
        <taxon>Dietziaceae</taxon>
        <taxon>Dietzia</taxon>
    </lineage>
</organism>